<evidence type="ECO:0000256" key="1">
    <source>
        <dbReference type="SAM" id="MobiDB-lite"/>
    </source>
</evidence>
<sequence length="125" mass="12499">MSARFASFMQNASFRSAASAALRSAGASTTMTSLRSVAVPALMRLAGVNAARGGPAFSPMSPTFQNSFACSGLSNAAVSNSAADSSDSVAGEAADSSSEVSSVSGSSTTGASANPLEPRKRRRKL</sequence>
<accession>A0A250XGU3</accession>
<name>A0A250XGU3_9CHLO</name>
<feature type="region of interest" description="Disordered" evidence="1">
    <location>
        <begin position="84"/>
        <end position="125"/>
    </location>
</feature>
<dbReference type="EMBL" id="BEGY01000074">
    <property type="protein sequence ID" value="GAX82010.1"/>
    <property type="molecule type" value="Genomic_DNA"/>
</dbReference>
<dbReference type="Proteomes" id="UP000232323">
    <property type="component" value="Unassembled WGS sequence"/>
</dbReference>
<evidence type="ECO:0000313" key="3">
    <source>
        <dbReference type="Proteomes" id="UP000232323"/>
    </source>
</evidence>
<comment type="caution">
    <text evidence="2">The sequence shown here is derived from an EMBL/GenBank/DDBJ whole genome shotgun (WGS) entry which is preliminary data.</text>
</comment>
<keyword evidence="3" id="KW-1185">Reference proteome</keyword>
<organism evidence="2 3">
    <name type="scientific">Chlamydomonas eustigma</name>
    <dbReference type="NCBI Taxonomy" id="1157962"/>
    <lineage>
        <taxon>Eukaryota</taxon>
        <taxon>Viridiplantae</taxon>
        <taxon>Chlorophyta</taxon>
        <taxon>core chlorophytes</taxon>
        <taxon>Chlorophyceae</taxon>
        <taxon>CS clade</taxon>
        <taxon>Chlamydomonadales</taxon>
        <taxon>Chlamydomonadaceae</taxon>
        <taxon>Chlamydomonas</taxon>
    </lineage>
</organism>
<proteinExistence type="predicted"/>
<evidence type="ECO:0000313" key="2">
    <source>
        <dbReference type="EMBL" id="GAX82010.1"/>
    </source>
</evidence>
<reference evidence="2 3" key="1">
    <citation type="submission" date="2017-08" db="EMBL/GenBank/DDBJ databases">
        <title>Acidophilic green algal genome provides insights into adaptation to an acidic environment.</title>
        <authorList>
            <person name="Hirooka S."/>
            <person name="Hirose Y."/>
            <person name="Kanesaki Y."/>
            <person name="Higuchi S."/>
            <person name="Fujiwara T."/>
            <person name="Onuma R."/>
            <person name="Era A."/>
            <person name="Ohbayashi R."/>
            <person name="Uzuka A."/>
            <person name="Nozaki H."/>
            <person name="Yoshikawa H."/>
            <person name="Miyagishima S.Y."/>
        </authorList>
    </citation>
    <scope>NUCLEOTIDE SEQUENCE [LARGE SCALE GENOMIC DNA]</scope>
    <source>
        <strain evidence="2 3">NIES-2499</strain>
    </source>
</reference>
<gene>
    <name evidence="2" type="ORF">CEUSTIGMA_g9438.t1</name>
</gene>
<feature type="compositionally biased region" description="Low complexity" evidence="1">
    <location>
        <begin position="84"/>
        <end position="114"/>
    </location>
</feature>
<protein>
    <submittedName>
        <fullName evidence="2">Uncharacterized protein</fullName>
    </submittedName>
</protein>
<dbReference type="AlphaFoldDB" id="A0A250XGU3"/>